<sequence>MIVTPSKSQPSRRAASSYMPRSHAHSGITMGPRLEDTPSKKSRPVNSTPLQPGAVNTMSKPPLKAVTGSKTHAPRSSKPRPAIADAFKKPDIPDIIAGGIEQRLQRDVSNQSTVSATSSVFSPASRKSSQTSQASNSSIIAPTDEEHISHSKATSSAALRDAIAKAKAAHRKAIRPGGQAQAPTDDQLLAAKNRISLCKRVATARMEGHLNIAALDLTEMPSEVMSMYDVDSLAASGTAWYDSVDITRLVAADNRFEVLSEEIFPDRTTEDLQSINDETKGPLFGALEFLDMHGNVLTTLPVGLRHLFQLTHLNLSKNRLTNECFDTVVQINSLRELRLSDNSLDGAVLGNLSKLENLQVLDIHNNRISDMPDNLQNLRQLRVLNMAGNRLRSVPIESLRLLPLIEIDISRNRIGATLLPKGLEGFQSLQLLNASSNALSSLTGDDIVNLPELQYLSISDNRLQYLPNISSCFALRTLIAANNALSSLPGGLETLRSLRNLDLMGNNIKQLDPHIGTMNSLSMLNITNNPLQERRFLTMNTEDIKRGLQERLPATESDHSSHNGCESQNIDSVEDSKQPTIWSVKSGGILDRSSSSLSAIDDSDLRPLTSLSVRSVILDHNSLSVIPAALSLLSSTLTSLHLPHNHLTGATYLSAKFSFSVLRDLNLASNTITYLEPIIEKISAPRLETLDISYNRLTALPPLRQHFPALTTVQASDNQVTDLPVETVSGLHVCSVARNDIGWLDPKLGLLEAEGLRTFVVEGNRFRVPRREVVEAGTDKLLTWLRGRIPAE</sequence>
<evidence type="ECO:0000313" key="4">
    <source>
        <dbReference type="EMBL" id="CAF9940410.1"/>
    </source>
</evidence>
<dbReference type="PANTHER" id="PTHR48051:SF54">
    <property type="entry name" value="LEUCINE-RICH REPEAT-CONTAINING PROTEIN"/>
    <property type="match status" value="1"/>
</dbReference>
<proteinExistence type="predicted"/>
<dbReference type="InterPro" id="IPR032675">
    <property type="entry name" value="LRR_dom_sf"/>
</dbReference>
<evidence type="ECO:0000313" key="5">
    <source>
        <dbReference type="Proteomes" id="UP000664521"/>
    </source>
</evidence>
<comment type="caution">
    <text evidence="4">The sequence shown here is derived from an EMBL/GenBank/DDBJ whole genome shotgun (WGS) entry which is preliminary data.</text>
</comment>
<reference evidence="4" key="1">
    <citation type="submission" date="2021-03" db="EMBL/GenBank/DDBJ databases">
        <authorList>
            <person name="Tagirdzhanova G."/>
        </authorList>
    </citation>
    <scope>NUCLEOTIDE SEQUENCE</scope>
</reference>
<feature type="region of interest" description="Disordered" evidence="3">
    <location>
        <begin position="105"/>
        <end position="156"/>
    </location>
</feature>
<evidence type="ECO:0000256" key="3">
    <source>
        <dbReference type="SAM" id="MobiDB-lite"/>
    </source>
</evidence>
<keyword evidence="1" id="KW-0433">Leucine-rich repeat</keyword>
<organism evidence="4 5">
    <name type="scientific">Heterodermia speciosa</name>
    <dbReference type="NCBI Taxonomy" id="116794"/>
    <lineage>
        <taxon>Eukaryota</taxon>
        <taxon>Fungi</taxon>
        <taxon>Dikarya</taxon>
        <taxon>Ascomycota</taxon>
        <taxon>Pezizomycotina</taxon>
        <taxon>Lecanoromycetes</taxon>
        <taxon>OSLEUM clade</taxon>
        <taxon>Lecanoromycetidae</taxon>
        <taxon>Caliciales</taxon>
        <taxon>Physciaceae</taxon>
        <taxon>Heterodermia</taxon>
    </lineage>
</organism>
<dbReference type="SUPFAM" id="SSF52058">
    <property type="entry name" value="L domain-like"/>
    <property type="match status" value="2"/>
</dbReference>
<name>A0A8H3J497_9LECA</name>
<dbReference type="InterPro" id="IPR001611">
    <property type="entry name" value="Leu-rich_rpt"/>
</dbReference>
<feature type="compositionally biased region" description="Polar residues" evidence="3">
    <location>
        <begin position="107"/>
        <end position="122"/>
    </location>
</feature>
<dbReference type="InterPro" id="IPR050216">
    <property type="entry name" value="LRR_domain-containing"/>
</dbReference>
<dbReference type="SMART" id="SM00364">
    <property type="entry name" value="LRR_BAC"/>
    <property type="match status" value="6"/>
</dbReference>
<evidence type="ECO:0000256" key="1">
    <source>
        <dbReference type="ARBA" id="ARBA00022614"/>
    </source>
</evidence>
<dbReference type="SMART" id="SM00369">
    <property type="entry name" value="LRR_TYP"/>
    <property type="match status" value="11"/>
</dbReference>
<feature type="region of interest" description="Disordered" evidence="3">
    <location>
        <begin position="552"/>
        <end position="572"/>
    </location>
</feature>
<feature type="compositionally biased region" description="Low complexity" evidence="3">
    <location>
        <begin position="124"/>
        <end position="138"/>
    </location>
</feature>
<feature type="compositionally biased region" description="Polar residues" evidence="3">
    <location>
        <begin position="44"/>
        <end position="59"/>
    </location>
</feature>
<dbReference type="GO" id="GO:0005737">
    <property type="term" value="C:cytoplasm"/>
    <property type="evidence" value="ECO:0007669"/>
    <property type="project" value="TreeGrafter"/>
</dbReference>
<dbReference type="PANTHER" id="PTHR48051">
    <property type="match status" value="1"/>
</dbReference>
<dbReference type="AlphaFoldDB" id="A0A8H3J497"/>
<dbReference type="InterPro" id="IPR003591">
    <property type="entry name" value="Leu-rich_rpt_typical-subtyp"/>
</dbReference>
<dbReference type="Proteomes" id="UP000664521">
    <property type="component" value="Unassembled WGS sequence"/>
</dbReference>
<evidence type="ECO:0000256" key="2">
    <source>
        <dbReference type="ARBA" id="ARBA00022737"/>
    </source>
</evidence>
<feature type="compositionally biased region" description="Polar residues" evidence="3">
    <location>
        <begin position="562"/>
        <end position="571"/>
    </location>
</feature>
<feature type="compositionally biased region" description="Polar residues" evidence="3">
    <location>
        <begin position="1"/>
        <end position="11"/>
    </location>
</feature>
<accession>A0A8H3J497</accession>
<gene>
    <name evidence="4" type="ORF">HETSPECPRED_002408</name>
</gene>
<keyword evidence="5" id="KW-1185">Reference proteome</keyword>
<dbReference type="PROSITE" id="PS51450">
    <property type="entry name" value="LRR"/>
    <property type="match status" value="4"/>
</dbReference>
<dbReference type="OrthoDB" id="676979at2759"/>
<dbReference type="Pfam" id="PF13855">
    <property type="entry name" value="LRR_8"/>
    <property type="match status" value="1"/>
</dbReference>
<dbReference type="Pfam" id="PF12799">
    <property type="entry name" value="LRR_4"/>
    <property type="match status" value="1"/>
</dbReference>
<keyword evidence="2" id="KW-0677">Repeat</keyword>
<dbReference type="InterPro" id="IPR025875">
    <property type="entry name" value="Leu-rich_rpt_4"/>
</dbReference>
<protein>
    <recommendedName>
        <fullName evidence="6">L domain-like protein</fullName>
    </recommendedName>
</protein>
<feature type="region of interest" description="Disordered" evidence="3">
    <location>
        <begin position="1"/>
        <end position="90"/>
    </location>
</feature>
<dbReference type="EMBL" id="CAJPDS010000153">
    <property type="protein sequence ID" value="CAF9940410.1"/>
    <property type="molecule type" value="Genomic_DNA"/>
</dbReference>
<evidence type="ECO:0008006" key="6">
    <source>
        <dbReference type="Google" id="ProtNLM"/>
    </source>
</evidence>
<dbReference type="Gene3D" id="3.80.10.10">
    <property type="entry name" value="Ribonuclease Inhibitor"/>
    <property type="match status" value="3"/>
</dbReference>